<protein>
    <recommendedName>
        <fullName evidence="4">Transmembrane protein</fullName>
    </recommendedName>
</protein>
<keyword evidence="1" id="KW-1133">Transmembrane helix</keyword>
<dbReference type="PANTHER" id="PTHR31876">
    <property type="entry name" value="COV-LIKE PROTEIN 1"/>
    <property type="match status" value="1"/>
</dbReference>
<keyword evidence="3" id="KW-1185">Reference proteome</keyword>
<name>A2SF88_METPP</name>
<gene>
    <name evidence="2" type="ordered locus">Mpe_A1265</name>
</gene>
<feature type="transmembrane region" description="Helical" evidence="1">
    <location>
        <begin position="12"/>
        <end position="37"/>
    </location>
</feature>
<dbReference type="STRING" id="420662.Mpe_A1265"/>
<evidence type="ECO:0000256" key="1">
    <source>
        <dbReference type="SAM" id="Phobius"/>
    </source>
</evidence>
<dbReference type="PANTHER" id="PTHR31876:SF26">
    <property type="entry name" value="PROTEIN LIKE COV 2"/>
    <property type="match status" value="1"/>
</dbReference>
<keyword evidence="1" id="KW-0472">Membrane</keyword>
<evidence type="ECO:0000313" key="3">
    <source>
        <dbReference type="Proteomes" id="UP000000366"/>
    </source>
</evidence>
<feature type="transmembrane region" description="Helical" evidence="1">
    <location>
        <begin position="66"/>
        <end position="87"/>
    </location>
</feature>
<dbReference type="eggNOG" id="COG2928">
    <property type="taxonomic scope" value="Bacteria"/>
</dbReference>
<dbReference type="Proteomes" id="UP000000366">
    <property type="component" value="Chromosome"/>
</dbReference>
<evidence type="ECO:0000313" key="2">
    <source>
        <dbReference type="EMBL" id="ABM94227.1"/>
    </source>
</evidence>
<reference evidence="2 3" key="1">
    <citation type="journal article" date="2007" name="J. Bacteriol.">
        <title>Whole-genome analysis of the methyl tert-butyl ether-degrading beta-proteobacterium Methylibium petroleiphilum PM1.</title>
        <authorList>
            <person name="Kane S.R."/>
            <person name="Chakicherla A.Y."/>
            <person name="Chain P.S.G."/>
            <person name="Schmidt R."/>
            <person name="Shin M.W."/>
            <person name="Legler T.C."/>
            <person name="Scow K.M."/>
            <person name="Larimer F.W."/>
            <person name="Lucas S.M."/>
            <person name="Richardson P.M."/>
            <person name="Hristova K.R."/>
        </authorList>
    </citation>
    <scope>NUCLEOTIDE SEQUENCE [LARGE SCALE GENOMIC DNA]</scope>
    <source>
        <strain evidence="3">ATCC BAA-1232 / LMG 22953 / PM1</strain>
    </source>
</reference>
<accession>A2SF88</accession>
<proteinExistence type="predicted"/>
<dbReference type="HOGENOM" id="CLU_068050_2_0_4"/>
<evidence type="ECO:0008006" key="4">
    <source>
        <dbReference type="Google" id="ProtNLM"/>
    </source>
</evidence>
<keyword evidence="1" id="KW-0812">Transmembrane</keyword>
<dbReference type="AlphaFoldDB" id="A2SF88"/>
<dbReference type="InterPro" id="IPR007462">
    <property type="entry name" value="COV1-like"/>
</dbReference>
<dbReference type="EMBL" id="CP000555">
    <property type="protein sequence ID" value="ABM94227.1"/>
    <property type="molecule type" value="Genomic_DNA"/>
</dbReference>
<sequence length="225" mass="23318">MTSMPPPLKRTLTSIFLAGLLAALPLAATLLVIVWVLRLLFAYVGPGSFIGQRLVALGLGGGSSEVLGYLIGVALVLAAIFALGVVVQTRLRGWLARSVDALIQRIPVVRSIYGITQRFVELLSPRGADGGGLQSMRPVWCHFGGPGGVAVLGLLSAAETIDLGGAPYHAVLVPTAPVPVGGGLLYVPQAWITPAEIGIDALTSIYVSMGVTSAQYLPQTPADGR</sequence>
<dbReference type="RefSeq" id="WP_011828864.1">
    <property type="nucleotide sequence ID" value="NC_008825.1"/>
</dbReference>
<dbReference type="Pfam" id="PF04367">
    <property type="entry name" value="DUF502"/>
    <property type="match status" value="1"/>
</dbReference>
<organism evidence="2 3">
    <name type="scientific">Methylibium petroleiphilum (strain ATCC BAA-1232 / LMG 22953 / PM1)</name>
    <dbReference type="NCBI Taxonomy" id="420662"/>
    <lineage>
        <taxon>Bacteria</taxon>
        <taxon>Pseudomonadati</taxon>
        <taxon>Pseudomonadota</taxon>
        <taxon>Betaproteobacteria</taxon>
        <taxon>Burkholderiales</taxon>
        <taxon>Sphaerotilaceae</taxon>
        <taxon>Methylibium</taxon>
    </lineage>
</organism>
<dbReference type="KEGG" id="mpt:Mpe_A1265"/>